<evidence type="ECO:0000313" key="5">
    <source>
        <dbReference type="EMBL" id="PCK28097.1"/>
    </source>
</evidence>
<dbReference type="InterPro" id="IPR008979">
    <property type="entry name" value="Galactose-bd-like_sf"/>
</dbReference>
<dbReference type="Gene3D" id="3.40.50.1820">
    <property type="entry name" value="alpha/beta hydrolase"/>
    <property type="match status" value="2"/>
</dbReference>
<evidence type="ECO:0000256" key="2">
    <source>
        <dbReference type="ARBA" id="ARBA00022801"/>
    </source>
</evidence>
<dbReference type="GO" id="GO:0008239">
    <property type="term" value="F:dipeptidyl-peptidase activity"/>
    <property type="evidence" value="ECO:0007669"/>
    <property type="project" value="InterPro"/>
</dbReference>
<dbReference type="Pfam" id="PF08530">
    <property type="entry name" value="PepX_C"/>
    <property type="match status" value="1"/>
</dbReference>
<dbReference type="GO" id="GO:0005524">
    <property type="term" value="F:ATP binding"/>
    <property type="evidence" value="ECO:0007669"/>
    <property type="project" value="UniProtKB-KW"/>
</dbReference>
<evidence type="ECO:0000313" key="6">
    <source>
        <dbReference type="Proteomes" id="UP000230886"/>
    </source>
</evidence>
<protein>
    <submittedName>
        <fullName evidence="5">ABC transporter ATP-binding protein</fullName>
    </submittedName>
</protein>
<accession>A0A2A5JFQ6</accession>
<sequence>MYGFQVRRRTAISVVTLVVCALGFSPPALADSPNGSYSSQLLYFSVDVGPELSTPCTVVGELFVPDGVDADNPAPAILTTNGFGGSYKDQIPALQNFAENGYVGLTYSGLGFGGTSCKITLDSPAYDGIAASQLVSFLGGQEGIAFTDQALTQPYPALTTVVQDSVDHTGAPSTNDPRVGMTGGSYGGGIQFAAASVDPRIDTIIPMITWNDLSYSLAPNSTGIISGVSTAEPGAAKVLFASLLFGAGIANPGVDGYIADPARLPGCPNYVPYMCNAIAEAVVTGDIGPQVVSELRASSVSSFVDRINIPVLLAQGQQDTLFDLNEATATYDALKDRGVEAKMIWHSWGHSHLAAAPGEFSFSAPDEDTQYETGRFMDWFDHYLKDENTETGPEFAYFRNWIDYEGNAAPAYATSDTVDVGTARAFHLSADGGLLPDGTPVIPGSKTIVTAPAGLPTGVEPLNINPAGNIPNAQIPGTEALWTTAPMTEAMDVVGAPTVTLRVAAPGQPVVFAKLYDVAPDGTSSLINGLIAPIRISDPSQPVPVTMPAIVHRFEPGHSVRLAITGGDISFRGGLQGMPVTIFADGSGPLELPVVG</sequence>
<feature type="chain" id="PRO_5012336751" evidence="3">
    <location>
        <begin position="31"/>
        <end position="596"/>
    </location>
</feature>
<dbReference type="InterPro" id="IPR000383">
    <property type="entry name" value="Xaa-Pro-like_dom"/>
</dbReference>
<proteinExistence type="inferred from homology"/>
<feature type="signal peptide" evidence="3">
    <location>
        <begin position="1"/>
        <end position="30"/>
    </location>
</feature>
<evidence type="ECO:0000259" key="4">
    <source>
        <dbReference type="SMART" id="SM00939"/>
    </source>
</evidence>
<keyword evidence="5" id="KW-0547">Nucleotide-binding</keyword>
<dbReference type="Gene3D" id="2.60.120.260">
    <property type="entry name" value="Galactose-binding domain-like"/>
    <property type="match status" value="1"/>
</dbReference>
<comment type="similarity">
    <text evidence="1">Belongs to the AB hydrolase superfamily.</text>
</comment>
<dbReference type="EMBL" id="NOVD01000003">
    <property type="protein sequence ID" value="PCK28097.1"/>
    <property type="molecule type" value="Genomic_DNA"/>
</dbReference>
<reference evidence="5 6" key="1">
    <citation type="submission" date="2017-07" db="EMBL/GenBank/DDBJ databases">
        <title>Draft sequence of Rhodococcus enclensis 23b-28.</title>
        <authorList>
            <person name="Besaury L."/>
            <person name="Sancelme M."/>
            <person name="Amato P."/>
            <person name="Lallement A."/>
            <person name="Delort A.-M."/>
        </authorList>
    </citation>
    <scope>NUCLEOTIDE SEQUENCE [LARGE SCALE GENOMIC DNA]</scope>
    <source>
        <strain evidence="5 6">23b-28</strain>
    </source>
</reference>
<dbReference type="InterPro" id="IPR050261">
    <property type="entry name" value="FrsA_esterase"/>
</dbReference>
<keyword evidence="3" id="KW-0732">Signal</keyword>
<dbReference type="AlphaFoldDB" id="A0A2A5JFQ6"/>
<dbReference type="PANTHER" id="PTHR22946:SF9">
    <property type="entry name" value="POLYKETIDE TRANSFERASE AF380"/>
    <property type="match status" value="1"/>
</dbReference>
<keyword evidence="2" id="KW-0378">Hydrolase</keyword>
<evidence type="ECO:0000256" key="1">
    <source>
        <dbReference type="ARBA" id="ARBA00008645"/>
    </source>
</evidence>
<dbReference type="InterPro" id="IPR013736">
    <property type="entry name" value="Xaa-Pro_dipept_C"/>
</dbReference>
<dbReference type="SUPFAM" id="SSF53474">
    <property type="entry name" value="alpha/beta-Hydrolases"/>
    <property type="match status" value="1"/>
</dbReference>
<name>A0A2A5JFQ6_RHOSG</name>
<organism evidence="5 6">
    <name type="scientific">Rhodococcus qingshengii</name>
    <dbReference type="NCBI Taxonomy" id="334542"/>
    <lineage>
        <taxon>Bacteria</taxon>
        <taxon>Bacillati</taxon>
        <taxon>Actinomycetota</taxon>
        <taxon>Actinomycetes</taxon>
        <taxon>Mycobacteriales</taxon>
        <taxon>Nocardiaceae</taxon>
        <taxon>Rhodococcus</taxon>
        <taxon>Rhodococcus erythropolis group</taxon>
    </lineage>
</organism>
<dbReference type="InterPro" id="IPR029058">
    <property type="entry name" value="AB_hydrolase_fold"/>
</dbReference>
<gene>
    <name evidence="5" type="ORF">CHR55_06570</name>
</gene>
<dbReference type="SMART" id="SM00939">
    <property type="entry name" value="PepX_C"/>
    <property type="match status" value="1"/>
</dbReference>
<dbReference type="PANTHER" id="PTHR22946">
    <property type="entry name" value="DIENELACTONE HYDROLASE DOMAIN-CONTAINING PROTEIN-RELATED"/>
    <property type="match status" value="1"/>
</dbReference>
<dbReference type="GO" id="GO:0052689">
    <property type="term" value="F:carboxylic ester hydrolase activity"/>
    <property type="evidence" value="ECO:0007669"/>
    <property type="project" value="UniProtKB-ARBA"/>
</dbReference>
<dbReference type="SUPFAM" id="SSF49785">
    <property type="entry name" value="Galactose-binding domain-like"/>
    <property type="match status" value="1"/>
</dbReference>
<keyword evidence="5" id="KW-0067">ATP-binding</keyword>
<dbReference type="RefSeq" id="WP_099697159.1">
    <property type="nucleotide sequence ID" value="NZ_CP064920.1"/>
</dbReference>
<evidence type="ECO:0000256" key="3">
    <source>
        <dbReference type="SAM" id="SignalP"/>
    </source>
</evidence>
<feature type="domain" description="Xaa-Pro dipeptidyl-peptidase C-terminal" evidence="4">
    <location>
        <begin position="377"/>
        <end position="593"/>
    </location>
</feature>
<comment type="caution">
    <text evidence="5">The sequence shown here is derived from an EMBL/GenBank/DDBJ whole genome shotgun (WGS) entry which is preliminary data.</text>
</comment>
<dbReference type="Proteomes" id="UP000230886">
    <property type="component" value="Unassembled WGS sequence"/>
</dbReference>
<dbReference type="Pfam" id="PF02129">
    <property type="entry name" value="Peptidase_S15"/>
    <property type="match status" value="2"/>
</dbReference>